<name>I7GLM8_MACFA</name>
<dbReference type="EMBL" id="AB171410">
    <property type="protein sequence ID" value="BAE88473.1"/>
    <property type="molecule type" value="mRNA"/>
</dbReference>
<organism evidence="1">
    <name type="scientific">Macaca fascicularis</name>
    <name type="common">Crab-eating macaque</name>
    <name type="synonym">Cynomolgus monkey</name>
    <dbReference type="NCBI Taxonomy" id="9541"/>
    <lineage>
        <taxon>Eukaryota</taxon>
        <taxon>Metazoa</taxon>
        <taxon>Chordata</taxon>
        <taxon>Craniata</taxon>
        <taxon>Vertebrata</taxon>
        <taxon>Euteleostomi</taxon>
        <taxon>Mammalia</taxon>
        <taxon>Eutheria</taxon>
        <taxon>Euarchontoglires</taxon>
        <taxon>Primates</taxon>
        <taxon>Haplorrhini</taxon>
        <taxon>Catarrhini</taxon>
        <taxon>Cercopithecidae</taxon>
        <taxon>Cercopithecinae</taxon>
        <taxon>Macaca</taxon>
    </lineage>
</organism>
<proteinExistence type="evidence at transcript level"/>
<reference evidence="1" key="1">
    <citation type="journal article" date="2007" name="PLoS Biol.">
        <title>Rate of evolution in brain-expressed genes in humans and other primates.</title>
        <authorList>
            <person name="Wang H.-Y."/>
            <person name="Chien H.-C."/>
            <person name="Osada N."/>
            <person name="Hashimoto K."/>
            <person name="Sugano S."/>
            <person name="Gojobori T."/>
            <person name="Chou C.-K."/>
            <person name="Tsai S.-F."/>
            <person name="Wu C.-I."/>
            <person name="Shen C.-K.J."/>
        </authorList>
    </citation>
    <scope>NUCLEOTIDE SEQUENCE</scope>
</reference>
<evidence type="ECO:0000313" key="1">
    <source>
        <dbReference type="EMBL" id="BAE88473.1"/>
    </source>
</evidence>
<protein>
    <submittedName>
        <fullName evidence="1">Macaca fascicularis brain cDNA, clone: QbsA-11653</fullName>
    </submittedName>
</protein>
<dbReference type="AlphaFoldDB" id="I7GLM8"/>
<accession>I7GLM8</accession>
<sequence length="65" mass="7499">MYLTSFKFKLDLPRSNPIVPAGRGPQTPAGTFCEGSPAEDSQLLCSTNLPRHYRLWRAQIWYREE</sequence>